<evidence type="ECO:0000256" key="1">
    <source>
        <dbReference type="SAM" id="Phobius"/>
    </source>
</evidence>
<gene>
    <name evidence="2" type="ORF">PGO_000670</name>
</gene>
<evidence type="ECO:0000313" key="3">
    <source>
        <dbReference type="Proteomes" id="UP000195521"/>
    </source>
</evidence>
<dbReference type="Proteomes" id="UP000195521">
    <property type="component" value="Unassembled WGS sequence"/>
</dbReference>
<protein>
    <submittedName>
        <fullName evidence="2">Variable surface protein</fullName>
    </submittedName>
</protein>
<dbReference type="GeneID" id="39744834"/>
<feature type="transmembrane region" description="Helical" evidence="1">
    <location>
        <begin position="195"/>
        <end position="225"/>
    </location>
</feature>
<dbReference type="AlphaFoldDB" id="A0A1Y1JN55"/>
<sequence length="266" mass="31799">MWSNIYEYISYFPGCQKELEDQKRIMSTSYEGECKPIMGKYLSSINSDDINICTTAMSYIYNFSRTHGAISERIHCLYLYYWIYHEFKKKGKSSDTKNLYEEFLNHLKKYSIHNQCKSYWDNITSYDHFEKVKYLYETSLCLKTIKHDGEVIEDMDFCNELKNIIKKYNDKNISELCKSDKQEISFSRQTNNKNIIIISILLTFVVLLLLFIVLKYTSFLTCLLYKLKRKISEFKNKDEELYVLDQYEDFNSISMNNGYNIDYSSD</sequence>
<proteinExistence type="predicted"/>
<accession>A0A1Y1JN55</accession>
<keyword evidence="1" id="KW-1133">Transmembrane helix</keyword>
<name>A0A1Y1JN55_PLAGO</name>
<evidence type="ECO:0000313" key="2">
    <source>
        <dbReference type="EMBL" id="GAW84026.1"/>
    </source>
</evidence>
<comment type="caution">
    <text evidence="2">The sequence shown here is derived from an EMBL/GenBank/DDBJ whole genome shotgun (WGS) entry which is preliminary data.</text>
</comment>
<organism evidence="2 3">
    <name type="scientific">Plasmodium gonderi</name>
    <dbReference type="NCBI Taxonomy" id="77519"/>
    <lineage>
        <taxon>Eukaryota</taxon>
        <taxon>Sar</taxon>
        <taxon>Alveolata</taxon>
        <taxon>Apicomplexa</taxon>
        <taxon>Aconoidasida</taxon>
        <taxon>Haemosporida</taxon>
        <taxon>Plasmodiidae</taxon>
        <taxon>Plasmodium</taxon>
        <taxon>Plasmodium (Plasmodium)</taxon>
    </lineage>
</organism>
<keyword evidence="1" id="KW-0812">Transmembrane</keyword>
<reference evidence="3" key="1">
    <citation type="submission" date="2017-04" db="EMBL/GenBank/DDBJ databases">
        <title>Plasmodium gonderi genome.</title>
        <authorList>
            <person name="Arisue N."/>
            <person name="Honma H."/>
            <person name="Kawai S."/>
            <person name="Tougan T."/>
            <person name="Tanabe K."/>
            <person name="Horii T."/>
        </authorList>
    </citation>
    <scope>NUCLEOTIDE SEQUENCE [LARGE SCALE GENOMIC DNA]</scope>
    <source>
        <strain evidence="3">ATCC 30045</strain>
    </source>
</reference>
<keyword evidence="3" id="KW-1185">Reference proteome</keyword>
<dbReference type="RefSeq" id="XP_028546615.1">
    <property type="nucleotide sequence ID" value="XM_028690814.1"/>
</dbReference>
<dbReference type="EMBL" id="BDQF01000067">
    <property type="protein sequence ID" value="GAW84026.1"/>
    <property type="molecule type" value="Genomic_DNA"/>
</dbReference>
<keyword evidence="1" id="KW-0472">Membrane</keyword>